<evidence type="ECO:0000259" key="3">
    <source>
        <dbReference type="Pfam" id="PF23542"/>
    </source>
</evidence>
<feature type="domain" description="DUF1512" evidence="3">
    <location>
        <begin position="191"/>
        <end position="366"/>
    </location>
</feature>
<comment type="caution">
    <text evidence="4">The sequence shown here is derived from an EMBL/GenBank/DDBJ whole genome shotgun (WGS) entry which is preliminary data.</text>
</comment>
<evidence type="ECO:0000256" key="1">
    <source>
        <dbReference type="SAM" id="Phobius"/>
    </source>
</evidence>
<sequence length="367" mass="40323">MSSTITDWISAISQLAFLVIFLLLFMGFNQKFQIYVSSRNIKLKLGVLEKMMNESQSKTASYMRNLGLEQPEKVMEKGINYFVIEPVNIEPTDIIKRMDVLFSTREERLEGLVKEALPNAGKVERSLASTALEISAALTFVYKYVRHLLITGQKTNNWILIMQLEMVLPMIIKQAEAYSKALDVFLEGKPIGDGAGPLLVQRIVGPSATPIEIVKDTVYYESQIDNRKVYLIKASGPESNVGHPGFAVEELLKKLGERNEKVGMIITVDAALKLEGENTGEVAEGAGAAIGDAGPEKIRIERAASINGIPLHAVIVKMGMEEAILTMKKEICDAVDVALERIKELIKKVPEGHSIIIAGIGNSVGIL</sequence>
<gene>
    <name evidence="4" type="ORF">ENW83_05935</name>
</gene>
<feature type="transmembrane region" description="Helical" evidence="1">
    <location>
        <begin position="12"/>
        <end position="29"/>
    </location>
</feature>
<keyword evidence="1" id="KW-1133">Transmembrane helix</keyword>
<dbReference type="InterPro" id="IPR056461">
    <property type="entry name" value="DUF1512_C"/>
</dbReference>
<feature type="domain" description="DUF1512" evidence="2">
    <location>
        <begin position="11"/>
        <end position="186"/>
    </location>
</feature>
<evidence type="ECO:0000313" key="4">
    <source>
        <dbReference type="EMBL" id="HGZ60718.1"/>
    </source>
</evidence>
<dbReference type="AlphaFoldDB" id="A0A7J3SNG4"/>
<evidence type="ECO:0000259" key="2">
    <source>
        <dbReference type="Pfam" id="PF07431"/>
    </source>
</evidence>
<accession>A0A7J3SNG4</accession>
<reference evidence="4" key="1">
    <citation type="journal article" date="2020" name="mSystems">
        <title>Genome- and Community-Level Interaction Insights into Carbon Utilization and Element Cycling Functions of Hydrothermarchaeota in Hydrothermal Sediment.</title>
        <authorList>
            <person name="Zhou Z."/>
            <person name="Liu Y."/>
            <person name="Xu W."/>
            <person name="Pan J."/>
            <person name="Luo Z.H."/>
            <person name="Li M."/>
        </authorList>
    </citation>
    <scope>NUCLEOTIDE SEQUENCE [LARGE SCALE GENOMIC DNA]</scope>
    <source>
        <strain evidence="4">SpSt-885</strain>
    </source>
</reference>
<protein>
    <submittedName>
        <fullName evidence="4">DUF1512 domain-containing protein</fullName>
    </submittedName>
</protein>
<keyword evidence="1" id="KW-0472">Membrane</keyword>
<keyword evidence="1" id="KW-0812">Transmembrane</keyword>
<dbReference type="Pfam" id="PF23542">
    <property type="entry name" value="DUF1512_C"/>
    <property type="match status" value="1"/>
</dbReference>
<organism evidence="4">
    <name type="scientific">Fervidicoccus fontis</name>
    <dbReference type="NCBI Taxonomy" id="683846"/>
    <lineage>
        <taxon>Archaea</taxon>
        <taxon>Thermoproteota</taxon>
        <taxon>Thermoprotei</taxon>
        <taxon>Fervidicoccales</taxon>
        <taxon>Fervidicoccaceae</taxon>
        <taxon>Fervidicoccus</taxon>
    </lineage>
</organism>
<dbReference type="InterPro" id="IPR056460">
    <property type="entry name" value="DUF1512_N"/>
</dbReference>
<proteinExistence type="predicted"/>
<dbReference type="EMBL" id="DTLS01000171">
    <property type="protein sequence ID" value="HGZ60718.1"/>
    <property type="molecule type" value="Genomic_DNA"/>
</dbReference>
<dbReference type="PIRSF" id="PIRSF016495">
    <property type="entry name" value="UCP016495"/>
    <property type="match status" value="1"/>
</dbReference>
<name>A0A7J3SNG4_9CREN</name>
<dbReference type="InterPro" id="IPR009995">
    <property type="entry name" value="DUF1512"/>
</dbReference>
<dbReference type="Pfam" id="PF07431">
    <property type="entry name" value="DUF1512"/>
    <property type="match status" value="1"/>
</dbReference>